<feature type="region of interest" description="Disordered" evidence="1">
    <location>
        <begin position="1"/>
        <end position="25"/>
    </location>
</feature>
<sequence>MKILSRQPPVKTFKDPVDLVDTHED</sequence>
<evidence type="ECO:0000256" key="1">
    <source>
        <dbReference type="SAM" id="MobiDB-lite"/>
    </source>
</evidence>
<organism evidence="2">
    <name type="scientific">marine metagenome</name>
    <dbReference type="NCBI Taxonomy" id="408172"/>
    <lineage>
        <taxon>unclassified sequences</taxon>
        <taxon>metagenomes</taxon>
        <taxon>ecological metagenomes</taxon>
    </lineage>
</organism>
<gene>
    <name evidence="2" type="ORF">METZ01_LOCUS168911</name>
</gene>
<reference evidence="2" key="1">
    <citation type="submission" date="2018-05" db="EMBL/GenBank/DDBJ databases">
        <authorList>
            <person name="Lanie J.A."/>
            <person name="Ng W.-L."/>
            <person name="Kazmierczak K.M."/>
            <person name="Andrzejewski T.M."/>
            <person name="Davidsen T.M."/>
            <person name="Wayne K.J."/>
            <person name="Tettelin H."/>
            <person name="Glass J.I."/>
            <person name="Rusch D."/>
            <person name="Podicherti R."/>
            <person name="Tsui H.-C.T."/>
            <person name="Winkler M.E."/>
        </authorList>
    </citation>
    <scope>NUCLEOTIDE SEQUENCE</scope>
</reference>
<dbReference type="EMBL" id="UINC01030905">
    <property type="protein sequence ID" value="SVB16057.1"/>
    <property type="molecule type" value="Genomic_DNA"/>
</dbReference>
<proteinExistence type="predicted"/>
<evidence type="ECO:0000313" key="2">
    <source>
        <dbReference type="EMBL" id="SVB16057.1"/>
    </source>
</evidence>
<feature type="non-terminal residue" evidence="2">
    <location>
        <position position="25"/>
    </location>
</feature>
<name>A0A382BS91_9ZZZZ</name>
<protein>
    <submittedName>
        <fullName evidence="2">Uncharacterized protein</fullName>
    </submittedName>
</protein>
<accession>A0A382BS91</accession>
<feature type="compositionally biased region" description="Basic and acidic residues" evidence="1">
    <location>
        <begin position="12"/>
        <end position="25"/>
    </location>
</feature>
<dbReference type="AlphaFoldDB" id="A0A382BS91"/>